<reference evidence="1 2" key="1">
    <citation type="submission" date="2022-09" db="EMBL/GenBank/DDBJ databases">
        <title>Chelativorans salina sp. nov., a novel slightly halophilic bacterium isolated from a saline lake sediment enrichment.</title>
        <authorList>
            <person name="Gao L."/>
            <person name="Fang B.-Z."/>
            <person name="Li W.-J."/>
        </authorList>
    </citation>
    <scope>NUCLEOTIDE SEQUENCE [LARGE SCALE GENOMIC DNA]</scope>
    <source>
        <strain evidence="1 2">EGI FJ00035</strain>
    </source>
</reference>
<organism evidence="1 2">
    <name type="scientific">Chelativorans salis</name>
    <dbReference type="NCBI Taxonomy" id="2978478"/>
    <lineage>
        <taxon>Bacteria</taxon>
        <taxon>Pseudomonadati</taxon>
        <taxon>Pseudomonadota</taxon>
        <taxon>Alphaproteobacteria</taxon>
        <taxon>Hyphomicrobiales</taxon>
        <taxon>Phyllobacteriaceae</taxon>
        <taxon>Chelativorans</taxon>
    </lineage>
</organism>
<dbReference type="Proteomes" id="UP001320831">
    <property type="component" value="Unassembled WGS sequence"/>
</dbReference>
<accession>A0ABT2LME4</accession>
<name>A0ABT2LME4_9HYPH</name>
<comment type="caution">
    <text evidence="1">The sequence shown here is derived from an EMBL/GenBank/DDBJ whole genome shotgun (WGS) entry which is preliminary data.</text>
</comment>
<dbReference type="RefSeq" id="WP_260902493.1">
    <property type="nucleotide sequence ID" value="NZ_JAOCZP010000003.1"/>
</dbReference>
<dbReference type="EMBL" id="JAOCZP010000003">
    <property type="protein sequence ID" value="MCT7375466.1"/>
    <property type="molecule type" value="Genomic_DNA"/>
</dbReference>
<proteinExistence type="predicted"/>
<evidence type="ECO:0000313" key="2">
    <source>
        <dbReference type="Proteomes" id="UP001320831"/>
    </source>
</evidence>
<evidence type="ECO:0000313" key="1">
    <source>
        <dbReference type="EMBL" id="MCT7375466.1"/>
    </source>
</evidence>
<protein>
    <submittedName>
        <fullName evidence="1">Uncharacterized protein</fullName>
    </submittedName>
</protein>
<keyword evidence="2" id="KW-1185">Reference proteome</keyword>
<sequence length="334" mass="37140">MLPLLTLIALFWEKNHAEEPAAGEAMPAAKINRRHMLTGVGAATATALTLGKAESAGLPNAGGFLEGKEDTPMNMINHQEQFRDTTIETVAKMRVAQVGHKGHPADDLSFMARRKPIGRGVDYWRIHGADSYSGEWEAGAILADEYLAYVGAHPTNGNANLLHCIVEGMFQRPEVQRKGMLTGIEMAFLKRLNDVLLSVAADLKKFKYFEKSKANKEAAKERFEKRHDSPFYVTAFTDCIGGTVCDRHYRSEKVLVDPRGKLDEPCLVVFQFRGGGVHLVSWEPTRRDSDGRFAAKGKKMGLLDGFIHYDFSEDNKTLRVLGRVVGDRRPPIRA</sequence>
<gene>
    <name evidence="1" type="ORF">N5A92_10530</name>
</gene>